<dbReference type="eggNOG" id="COG3409">
    <property type="taxonomic scope" value="Bacteria"/>
</dbReference>
<dbReference type="HOGENOM" id="CLU_358962_0_0_11"/>
<dbReference type="STRING" id="479431.Namu_2876"/>
<reference evidence="1 2" key="2">
    <citation type="journal article" date="2010" name="Stand. Genomic Sci.">
        <title>Complete genome sequence of Nakamurella multipartita type strain (Y-104).</title>
        <authorList>
            <person name="Tice H."/>
            <person name="Mayilraj S."/>
            <person name="Sims D."/>
            <person name="Lapidus A."/>
            <person name="Nolan M."/>
            <person name="Lucas S."/>
            <person name="Glavina Del Rio T."/>
            <person name="Copeland A."/>
            <person name="Cheng J.F."/>
            <person name="Meincke L."/>
            <person name="Bruce D."/>
            <person name="Goodwin L."/>
            <person name="Pitluck S."/>
            <person name="Ivanova N."/>
            <person name="Mavromatis K."/>
            <person name="Ovchinnikova G."/>
            <person name="Pati A."/>
            <person name="Chen A."/>
            <person name="Palaniappan K."/>
            <person name="Land M."/>
            <person name="Hauser L."/>
            <person name="Chang Y.J."/>
            <person name="Jeffries C.D."/>
            <person name="Detter J.C."/>
            <person name="Brettin T."/>
            <person name="Rohde M."/>
            <person name="Goker M."/>
            <person name="Bristow J."/>
            <person name="Eisen J.A."/>
            <person name="Markowitz V."/>
            <person name="Hugenholtz P."/>
            <person name="Kyrpides N.C."/>
            <person name="Klenk H.P."/>
            <person name="Chen F."/>
        </authorList>
    </citation>
    <scope>NUCLEOTIDE SEQUENCE [LARGE SCALE GENOMIC DNA]</scope>
    <source>
        <strain evidence="2">ATCC 700099 / DSM 44233 / CIP 104796 / JCM 9543 / NBRC 105858 / Y-104</strain>
    </source>
</reference>
<evidence type="ECO:0000313" key="1">
    <source>
        <dbReference type="EMBL" id="ACV79217.1"/>
    </source>
</evidence>
<dbReference type="KEGG" id="nml:Namu_2876"/>
<dbReference type="OrthoDB" id="9798407at2"/>
<dbReference type="Proteomes" id="UP000002218">
    <property type="component" value="Chromosome"/>
</dbReference>
<sequence length="780" mass="84905">MPKPISLFVHAPFRATDPQPGPWSLRLAFGDPQPPELRAWPGELAEFVLLETTSPNTPLHAAASGYLSTRFPDDRVADPNRALATDPTQDEPATVLIYLNPRPFVDLDPALSLLLGQLNSDAPTATPAMANRFTVPPGFLRSFIYLNVDTASLRTALTPALDALTVPPATTAMERDTRWRLFLQGDADIHVRAGDVIGRAGAAVMAPTAAGRRQVGFSVLSRQGTMDPARFYDHVRDFVEESATLDDWLGLVPQRWPLLGGNVPVADLIQRTREFIYPYSALTQFAFDRALTPAQWREVGNNQKAQYRKRLLRRTGQHSGTDPVPPFQFNDPDWENLFQLEAVAEYYANFTDPWRAGAAPLDVGDPAYQPIELLPIQGAGATATGNRLTLDGAPDFGRIWPGRDLVSVDADAGREGKTYRITGVDPANNQLTLDAHPDLGGAATTAWRIIGRPTLVLIDPMGGRIAGESATVVTAGPPSRVRLDPPAGTLAKVNKYGFETIEFHQDTSSAARSHIYRITGVEPANNTVVLDGTPLFPDGTSEWSIPAGVGGQLPRLAYSLGKNEARGWDHYDGVIFLVYDGDVLGRFRFSSYTSHAHEPHTEHRSSIRGNARYFIESYRSGNAYKNFSFKLVDTGSMTFSTGGWVFGYDGVRENRHYFESQVEEDTAAPGTVPGTIGKGLIRLHRGNYGGGGTGSDGCVTSPVYFHLRAALAALFRGEHTLLANPESFDPRLEQIASALTPQANDALYTAIGDPATGASVWNSKIAAVLWLIRPDERPLG</sequence>
<dbReference type="InParanoid" id="C8X9Q9"/>
<proteinExistence type="predicted"/>
<accession>C8X9Q9</accession>
<name>C8X9Q9_NAKMY</name>
<dbReference type="RefSeq" id="WP_015748094.1">
    <property type="nucleotide sequence ID" value="NC_013235.1"/>
</dbReference>
<dbReference type="AlphaFoldDB" id="C8X9Q9"/>
<organism evidence="1 2">
    <name type="scientific">Nakamurella multipartita (strain ATCC 700099 / DSM 44233 / CIP 104796 / JCM 9543 / NBRC 105858 / Y-104)</name>
    <name type="common">Microsphaera multipartita</name>
    <dbReference type="NCBI Taxonomy" id="479431"/>
    <lineage>
        <taxon>Bacteria</taxon>
        <taxon>Bacillati</taxon>
        <taxon>Actinomycetota</taxon>
        <taxon>Actinomycetes</taxon>
        <taxon>Nakamurellales</taxon>
        <taxon>Nakamurellaceae</taxon>
        <taxon>Nakamurella</taxon>
    </lineage>
</organism>
<keyword evidence="2" id="KW-1185">Reference proteome</keyword>
<gene>
    <name evidence="1" type="ordered locus">Namu_2876</name>
</gene>
<dbReference type="EMBL" id="CP001737">
    <property type="protein sequence ID" value="ACV79217.1"/>
    <property type="molecule type" value="Genomic_DNA"/>
</dbReference>
<evidence type="ECO:0000313" key="2">
    <source>
        <dbReference type="Proteomes" id="UP000002218"/>
    </source>
</evidence>
<protein>
    <submittedName>
        <fullName evidence="1">Uncharacterized protein</fullName>
    </submittedName>
</protein>
<reference evidence="2" key="1">
    <citation type="submission" date="2009-09" db="EMBL/GenBank/DDBJ databases">
        <title>The complete genome of Nakamurella multipartita DSM 44233.</title>
        <authorList>
            <consortium name="US DOE Joint Genome Institute (JGI-PGF)"/>
            <person name="Lucas S."/>
            <person name="Copeland A."/>
            <person name="Lapidus A."/>
            <person name="Glavina del Rio T."/>
            <person name="Dalin E."/>
            <person name="Tice H."/>
            <person name="Bruce D."/>
            <person name="Goodwin L."/>
            <person name="Pitluck S."/>
            <person name="Kyrpides N."/>
            <person name="Mavromatis K."/>
            <person name="Ivanova N."/>
            <person name="Ovchinnikova G."/>
            <person name="Sims D."/>
            <person name="Meincke L."/>
            <person name="Brettin T."/>
            <person name="Detter J.C."/>
            <person name="Han C."/>
            <person name="Larimer F."/>
            <person name="Land M."/>
            <person name="Hauser L."/>
            <person name="Markowitz V."/>
            <person name="Cheng J.-F."/>
            <person name="Hugenholtz P."/>
            <person name="Woyke T."/>
            <person name="Wu D."/>
            <person name="Klenk H.-P."/>
            <person name="Eisen J.A."/>
        </authorList>
    </citation>
    <scope>NUCLEOTIDE SEQUENCE [LARGE SCALE GENOMIC DNA]</scope>
    <source>
        <strain evidence="2">ATCC 700099 / DSM 44233 / CIP 104796 / JCM 9543 / NBRC 105858 / Y-104</strain>
    </source>
</reference>